<dbReference type="Pfam" id="PF14356">
    <property type="entry name" value="DUF4403"/>
    <property type="match status" value="1"/>
</dbReference>
<dbReference type="Proteomes" id="UP001338309">
    <property type="component" value="Unassembled WGS sequence"/>
</dbReference>
<comment type="caution">
    <text evidence="1">The sequence shown here is derived from an EMBL/GenBank/DDBJ whole genome shotgun (WGS) entry which is preliminary data.</text>
</comment>
<dbReference type="EMBL" id="BTPD01000004">
    <property type="protein sequence ID" value="GMQ28915.1"/>
    <property type="molecule type" value="Genomic_DNA"/>
</dbReference>
<proteinExistence type="predicted"/>
<name>A0ABQ6PNP9_9BACT</name>
<organism evidence="1 2">
    <name type="scientific">Algoriphagus confluentis</name>
    <dbReference type="NCBI Taxonomy" id="1697556"/>
    <lineage>
        <taxon>Bacteria</taxon>
        <taxon>Pseudomonadati</taxon>
        <taxon>Bacteroidota</taxon>
        <taxon>Cytophagia</taxon>
        <taxon>Cytophagales</taxon>
        <taxon>Cyclobacteriaceae</taxon>
        <taxon>Algoriphagus</taxon>
    </lineage>
</organism>
<keyword evidence="2" id="KW-1185">Reference proteome</keyword>
<evidence type="ECO:0008006" key="3">
    <source>
        <dbReference type="Google" id="ProtNLM"/>
    </source>
</evidence>
<dbReference type="InterPro" id="IPR025515">
    <property type="entry name" value="DUF4403"/>
</dbReference>
<accession>A0ABQ6PNP9</accession>
<gene>
    <name evidence="1" type="ORF">Aconfl_15580</name>
</gene>
<protein>
    <recommendedName>
        <fullName evidence="3">DUF4403 family protein</fullName>
    </recommendedName>
</protein>
<dbReference type="PROSITE" id="PS51257">
    <property type="entry name" value="PROKAR_LIPOPROTEIN"/>
    <property type="match status" value="1"/>
</dbReference>
<sequence length="467" mass="51536">MKQMIRLSKTREFLGFFLGILWVISGCKSLDPTATPPSPAVPNAYSRVNVPLEIPFETLSQLVNQRIPPVLFAEEGLDLGSGVRGDLSFSRDGWIQVRGVDSSQLELTVPLNVTGEVGLKPGGLRNLFQNKIPINQSLSPVFLVDPQVYPNWALGVSDFHLLDLGGKMGLSIMGLEVDLSPLIQKEVSAFATEKLVGKKDLLQLKPIVDQAWTEAGKPVFVDLLGKEMAFSIQPDSVKIHEKVDVERGYQLFLGLSGKVNPHPAAAAPSRAFPLPPLSENSRQDNFLEIRVPFFLSYPELNELLDSNFENQRIRISKSAYFIPSDFQTQAFGEKLGIWMDFVAVGKGDKEITGSLFLVGKPDFDPGEKALIFRDVDFYLESDSGKAKLGAKLKRGKIIRQLNSKMRFPLEETFAMGLAGIENRLGLQTPIADLKVVGLEMAPEGFYPGKLGLSIHLTAKGEVDVRWK</sequence>
<evidence type="ECO:0000313" key="2">
    <source>
        <dbReference type="Proteomes" id="UP001338309"/>
    </source>
</evidence>
<reference evidence="1 2" key="1">
    <citation type="submission" date="2023-08" db="EMBL/GenBank/DDBJ databases">
        <title>Draft genome sequence of Algoriphagus confluentis.</title>
        <authorList>
            <person name="Takatani N."/>
            <person name="Hosokawa M."/>
            <person name="Sawabe T."/>
        </authorList>
    </citation>
    <scope>NUCLEOTIDE SEQUENCE [LARGE SCALE GENOMIC DNA]</scope>
    <source>
        <strain evidence="1 2">NBRC 111222</strain>
    </source>
</reference>
<evidence type="ECO:0000313" key="1">
    <source>
        <dbReference type="EMBL" id="GMQ28915.1"/>
    </source>
</evidence>
<dbReference type="RefSeq" id="WP_338223651.1">
    <property type="nucleotide sequence ID" value="NZ_BTPD01000004.1"/>
</dbReference>